<dbReference type="EMBL" id="AP011903">
    <property type="protein sequence ID" value="BAL60297.1"/>
    <property type="molecule type" value="Genomic_DNA"/>
</dbReference>
<reference evidence="1" key="2">
    <citation type="journal article" date="2012" name="PLoS ONE">
        <title>A Deeply Branching Thermophilic Bacterium with an Ancient Acetyl-CoA Pathway Dominates a Subsurface Ecosystem.</title>
        <authorList>
            <person name="Takami H."/>
            <person name="Noguchi H."/>
            <person name="Takaki Y."/>
            <person name="Uchiyama I."/>
            <person name="Toyoda A."/>
            <person name="Nishi S."/>
            <person name="Chee G.-J."/>
            <person name="Arai W."/>
            <person name="Nunoura T."/>
            <person name="Itoh T."/>
            <person name="Hattori M."/>
            <person name="Takai K."/>
        </authorList>
    </citation>
    <scope>NUCLEOTIDE SEQUENCE</scope>
</reference>
<protein>
    <submittedName>
        <fullName evidence="1">Hypothetical conserved protein</fullName>
    </submittedName>
</protein>
<dbReference type="InterPro" id="IPR036390">
    <property type="entry name" value="WH_DNA-bd_sf"/>
</dbReference>
<evidence type="ECO:0000313" key="1">
    <source>
        <dbReference type="EMBL" id="BAL60297.1"/>
    </source>
</evidence>
<dbReference type="AlphaFoldDB" id="H5SVW1"/>
<dbReference type="Pfam" id="PF12840">
    <property type="entry name" value="HTH_20"/>
    <property type="match status" value="1"/>
</dbReference>
<dbReference type="Gene3D" id="1.10.10.10">
    <property type="entry name" value="Winged helix-like DNA-binding domain superfamily/Winged helix DNA-binding domain"/>
    <property type="match status" value="1"/>
</dbReference>
<reference evidence="1" key="1">
    <citation type="journal article" date="2005" name="Environ. Microbiol.">
        <title>Genetic and functional properties of uncultivated thermophilic crenarchaeotes from a subsurface gold mine as revealed by analysis of genome fragments.</title>
        <authorList>
            <person name="Nunoura T."/>
            <person name="Hirayama H."/>
            <person name="Takami H."/>
            <person name="Oida H."/>
            <person name="Nishi S."/>
            <person name="Shimamura S."/>
            <person name="Suzuki Y."/>
            <person name="Inagaki F."/>
            <person name="Takai K."/>
            <person name="Nealson K.H."/>
            <person name="Horikoshi K."/>
        </authorList>
    </citation>
    <scope>NUCLEOTIDE SEQUENCE</scope>
</reference>
<dbReference type="CDD" id="cd00090">
    <property type="entry name" value="HTH_ARSR"/>
    <property type="match status" value="1"/>
</dbReference>
<organism evidence="1">
    <name type="scientific">uncultured crenarchaeote</name>
    <dbReference type="NCBI Taxonomy" id="29281"/>
    <lineage>
        <taxon>Archaea</taxon>
        <taxon>Thermoproteota</taxon>
        <taxon>environmental samples</taxon>
    </lineage>
</organism>
<gene>
    <name evidence="1" type="ORF">HGMM_F45C05C12</name>
</gene>
<dbReference type="InterPro" id="IPR011991">
    <property type="entry name" value="ArsR-like_HTH"/>
</dbReference>
<proteinExistence type="predicted"/>
<name>H5SVW1_9CREN</name>
<dbReference type="InterPro" id="IPR036388">
    <property type="entry name" value="WH-like_DNA-bd_sf"/>
</dbReference>
<dbReference type="SUPFAM" id="SSF46785">
    <property type="entry name" value="Winged helix' DNA-binding domain"/>
    <property type="match status" value="1"/>
</dbReference>
<sequence length="124" mass="14297">MVGTNNGKMQEEQYAIDERQQVVDKILNALADKYNRLILTSTIDESKSALQISKEHGIPVSTVYRKLHMLEKDGLIKVDGSVIENGKRYYLYKSNIKAINIIFTMNTLKVDVILNKDMRRSAYW</sequence>
<accession>H5SVW1</accession>